<name>A0A9E5JRD5_9MICO</name>
<dbReference type="AlphaFoldDB" id="A0A9E5JRD5"/>
<keyword evidence="1" id="KW-0547">Nucleotide-binding</keyword>
<keyword evidence="6" id="KW-1185">Reference proteome</keyword>
<protein>
    <submittedName>
        <fullName evidence="5">Biotin-dependent carboxyltransferase family protein</fullName>
    </submittedName>
</protein>
<dbReference type="EMBL" id="VIKT02000017">
    <property type="protein sequence ID" value="NHF63566.1"/>
    <property type="molecule type" value="Genomic_DNA"/>
</dbReference>
<keyword evidence="2" id="KW-0378">Hydrolase</keyword>
<dbReference type="PANTHER" id="PTHR43309:SF3">
    <property type="entry name" value="5-OXOPROLINASE SUBUNIT C"/>
    <property type="match status" value="1"/>
</dbReference>
<dbReference type="SUPFAM" id="SSF50891">
    <property type="entry name" value="Cyclophilin-like"/>
    <property type="match status" value="1"/>
</dbReference>
<evidence type="ECO:0000313" key="5">
    <source>
        <dbReference type="EMBL" id="NHF63566.1"/>
    </source>
</evidence>
<evidence type="ECO:0000256" key="3">
    <source>
        <dbReference type="ARBA" id="ARBA00022840"/>
    </source>
</evidence>
<dbReference type="InterPro" id="IPR029000">
    <property type="entry name" value="Cyclophilin-like_dom_sf"/>
</dbReference>
<dbReference type="NCBIfam" id="TIGR00724">
    <property type="entry name" value="urea_amlyse_rel"/>
    <property type="match status" value="1"/>
</dbReference>
<evidence type="ECO:0000256" key="1">
    <source>
        <dbReference type="ARBA" id="ARBA00022741"/>
    </source>
</evidence>
<evidence type="ECO:0000313" key="6">
    <source>
        <dbReference type="Proteomes" id="UP000818266"/>
    </source>
</evidence>
<dbReference type="Gene3D" id="2.40.100.10">
    <property type="entry name" value="Cyclophilin-like"/>
    <property type="match status" value="1"/>
</dbReference>
<accession>A0A9E5JRD5</accession>
<gene>
    <name evidence="5" type="ORF">FK219_010005</name>
</gene>
<dbReference type="OrthoDB" id="9768696at2"/>
<dbReference type="Proteomes" id="UP000818266">
    <property type="component" value="Unassembled WGS sequence"/>
</dbReference>
<keyword evidence="3" id="KW-0067">ATP-binding</keyword>
<dbReference type="InterPro" id="IPR003778">
    <property type="entry name" value="CT_A_B"/>
</dbReference>
<dbReference type="GO" id="GO:0005524">
    <property type="term" value="F:ATP binding"/>
    <property type="evidence" value="ECO:0007669"/>
    <property type="project" value="UniProtKB-KW"/>
</dbReference>
<dbReference type="SMART" id="SM00797">
    <property type="entry name" value="AHS2"/>
    <property type="match status" value="1"/>
</dbReference>
<dbReference type="Pfam" id="PF02626">
    <property type="entry name" value="CT_A_B"/>
    <property type="match status" value="1"/>
</dbReference>
<evidence type="ECO:0000256" key="2">
    <source>
        <dbReference type="ARBA" id="ARBA00022801"/>
    </source>
</evidence>
<dbReference type="GO" id="GO:0016787">
    <property type="term" value="F:hydrolase activity"/>
    <property type="evidence" value="ECO:0007669"/>
    <property type="project" value="UniProtKB-KW"/>
</dbReference>
<reference evidence="5 6" key="1">
    <citation type="submission" date="2020-03" db="EMBL/GenBank/DDBJ databases">
        <title>Chryseoglobus sp. isolated from a deep-sea seamount.</title>
        <authorList>
            <person name="Zhang D.-C."/>
        </authorList>
    </citation>
    <scope>NUCLEOTIDE SEQUENCE [LARGE SCALE GENOMIC DNA]</scope>
    <source>
        <strain evidence="5 6">KN1116</strain>
    </source>
</reference>
<evidence type="ECO:0000259" key="4">
    <source>
        <dbReference type="SMART" id="SM00797"/>
    </source>
</evidence>
<feature type="domain" description="Carboxyltransferase" evidence="4">
    <location>
        <begin position="38"/>
        <end position="303"/>
    </location>
</feature>
<sequence length="303" mass="31324">MRSPDALASSSAPHPVVRVLAADGRAVVQDLGRGGLAHLGVSGSGAFDRAAHRLSNRLVGNPEHAAALEVLLGGVRLALPAGCWLAVTGAWGLVTLDGELLDPHTAVRTSLPRELELGPATHGVRYTVAVRGGVAMAETLGSRSRDTLAALGPAPLAAGDVLPIGPEPEDPVPPADLVPVDPPTTGLAELDVRPGPRLEWLTADARDLLLGVEWQVSARSDRTGVRLEGARLDLARHGELASEGMLRGSIQISPDGAPTVLGPDHPVTGGYPVALVVTEASLDRLAQLRPGQPVRLRLVAGRP</sequence>
<comment type="caution">
    <text evidence="5">The sequence shown here is derived from an EMBL/GenBank/DDBJ whole genome shotgun (WGS) entry which is preliminary data.</text>
</comment>
<dbReference type="InterPro" id="IPR052708">
    <property type="entry name" value="PxpC"/>
</dbReference>
<dbReference type="RefSeq" id="WP_152583954.1">
    <property type="nucleotide sequence ID" value="NZ_VIKT02000017.1"/>
</dbReference>
<dbReference type="PANTHER" id="PTHR43309">
    <property type="entry name" value="5-OXOPROLINASE SUBUNIT C"/>
    <property type="match status" value="1"/>
</dbReference>
<organism evidence="5 6">
    <name type="scientific">Microcella pacifica</name>
    <dbReference type="NCBI Taxonomy" id="2591847"/>
    <lineage>
        <taxon>Bacteria</taxon>
        <taxon>Bacillati</taxon>
        <taxon>Actinomycetota</taxon>
        <taxon>Actinomycetes</taxon>
        <taxon>Micrococcales</taxon>
        <taxon>Microbacteriaceae</taxon>
        <taxon>Microcella</taxon>
    </lineage>
</organism>
<proteinExistence type="predicted"/>